<protein>
    <submittedName>
        <fullName evidence="4">MGMT family protein</fullName>
    </submittedName>
</protein>
<dbReference type="PANTHER" id="PTHR42942">
    <property type="entry name" value="6-O-METHYLGUANINE DNA METHYLTRANSFERASE"/>
    <property type="match status" value="1"/>
</dbReference>
<evidence type="ECO:0000313" key="4">
    <source>
        <dbReference type="EMBL" id="MFC5296925.1"/>
    </source>
</evidence>
<dbReference type="RefSeq" id="WP_343922331.1">
    <property type="nucleotide sequence ID" value="NZ_BAAAIR010000009.1"/>
</dbReference>
<evidence type="ECO:0000313" key="5">
    <source>
        <dbReference type="Proteomes" id="UP001595937"/>
    </source>
</evidence>
<name>A0ABW0FEA4_9MICO</name>
<comment type="caution">
    <text evidence="4">The sequence shown here is derived from an EMBL/GenBank/DDBJ whole genome shotgun (WGS) entry which is preliminary data.</text>
</comment>
<reference evidence="5" key="1">
    <citation type="journal article" date="2019" name="Int. J. Syst. Evol. Microbiol.">
        <title>The Global Catalogue of Microorganisms (GCM) 10K type strain sequencing project: providing services to taxonomists for standard genome sequencing and annotation.</title>
        <authorList>
            <consortium name="The Broad Institute Genomics Platform"/>
            <consortium name="The Broad Institute Genome Sequencing Center for Infectious Disease"/>
            <person name="Wu L."/>
            <person name="Ma J."/>
        </authorList>
    </citation>
    <scope>NUCLEOTIDE SEQUENCE [LARGE SCALE GENOMIC DNA]</scope>
    <source>
        <strain evidence="5">CGMCC 1.16455</strain>
    </source>
</reference>
<feature type="region of interest" description="Disordered" evidence="2">
    <location>
        <begin position="85"/>
        <end position="104"/>
    </location>
</feature>
<gene>
    <name evidence="4" type="ORF">ACFPK8_05330</name>
</gene>
<evidence type="ECO:0000256" key="1">
    <source>
        <dbReference type="ARBA" id="ARBA00022763"/>
    </source>
</evidence>
<dbReference type="InterPro" id="IPR052520">
    <property type="entry name" value="ATL_DNA_repair"/>
</dbReference>
<dbReference type="Proteomes" id="UP001595937">
    <property type="component" value="Unassembled WGS sequence"/>
</dbReference>
<dbReference type="CDD" id="cd06445">
    <property type="entry name" value="ATase"/>
    <property type="match status" value="1"/>
</dbReference>
<organism evidence="4 5">
    <name type="scientific">Brachybacterium tyrofermentans</name>
    <dbReference type="NCBI Taxonomy" id="47848"/>
    <lineage>
        <taxon>Bacteria</taxon>
        <taxon>Bacillati</taxon>
        <taxon>Actinomycetota</taxon>
        <taxon>Actinomycetes</taxon>
        <taxon>Micrococcales</taxon>
        <taxon>Dermabacteraceae</taxon>
        <taxon>Brachybacterium</taxon>
    </lineage>
</organism>
<dbReference type="SUPFAM" id="SSF46767">
    <property type="entry name" value="Methylated DNA-protein cysteine methyltransferase, C-terminal domain"/>
    <property type="match status" value="1"/>
</dbReference>
<keyword evidence="1" id="KW-0227">DNA damage</keyword>
<dbReference type="PANTHER" id="PTHR42942:SF1">
    <property type="entry name" value="ALKYLTRANSFERASE-LIKE PROTEIN 1"/>
    <property type="match status" value="1"/>
</dbReference>
<dbReference type="Gene3D" id="1.10.10.10">
    <property type="entry name" value="Winged helix-like DNA-binding domain superfamily/Winged helix DNA-binding domain"/>
    <property type="match status" value="1"/>
</dbReference>
<feature type="domain" description="Methylated-DNA-[protein]-cysteine S-methyltransferase DNA binding" evidence="3">
    <location>
        <begin position="9"/>
        <end position="71"/>
    </location>
</feature>
<evidence type="ECO:0000259" key="3">
    <source>
        <dbReference type="Pfam" id="PF01035"/>
    </source>
</evidence>
<evidence type="ECO:0000256" key="2">
    <source>
        <dbReference type="SAM" id="MobiDB-lite"/>
    </source>
</evidence>
<dbReference type="InterPro" id="IPR014048">
    <property type="entry name" value="MethylDNA_cys_MeTrfase_DNA-bd"/>
</dbReference>
<dbReference type="EMBL" id="JBHSLN010000017">
    <property type="protein sequence ID" value="MFC5296925.1"/>
    <property type="molecule type" value="Genomic_DNA"/>
</dbReference>
<dbReference type="InterPro" id="IPR036388">
    <property type="entry name" value="WH-like_DNA-bd_sf"/>
</dbReference>
<dbReference type="Pfam" id="PF01035">
    <property type="entry name" value="DNA_binding_1"/>
    <property type="match status" value="1"/>
</dbReference>
<keyword evidence="5" id="KW-1185">Reference proteome</keyword>
<sequence>MAPTPTNIQIPPGRVMTYGEIAYATGLHPRQVGRLVGTIAETIPWWRVVRADGTPATCHAGTAPALLAQEQVPFTGHRVDLRALRARRESGGADSGATGSPSSD</sequence>
<proteinExistence type="predicted"/>
<accession>A0ABW0FEA4</accession>
<dbReference type="InterPro" id="IPR036217">
    <property type="entry name" value="MethylDNA_cys_MeTrfase_DNAb"/>
</dbReference>
<dbReference type="GeneID" id="303296087"/>